<evidence type="ECO:0000256" key="1">
    <source>
        <dbReference type="ARBA" id="ARBA00004496"/>
    </source>
</evidence>
<evidence type="ECO:0000256" key="11">
    <source>
        <dbReference type="ARBA" id="ARBA00038367"/>
    </source>
</evidence>
<evidence type="ECO:0000256" key="16">
    <source>
        <dbReference type="ARBA" id="ARBA00047527"/>
    </source>
</evidence>
<dbReference type="GO" id="GO:0005737">
    <property type="term" value="C:cytoplasm"/>
    <property type="evidence" value="ECO:0007669"/>
    <property type="project" value="UniProtKB-SubCell"/>
</dbReference>
<dbReference type="GO" id="GO:0008760">
    <property type="term" value="F:UDP-N-acetylglucosamine 1-carboxyvinyltransferase activity"/>
    <property type="evidence" value="ECO:0007669"/>
    <property type="project" value="UniProtKB-EC"/>
</dbReference>
<dbReference type="Proteomes" id="UP000649259">
    <property type="component" value="Unassembled WGS sequence"/>
</dbReference>
<dbReference type="InterPro" id="IPR050068">
    <property type="entry name" value="MurA_subfamily"/>
</dbReference>
<evidence type="ECO:0000313" key="18">
    <source>
        <dbReference type="EMBL" id="ABX24485.1"/>
    </source>
</evidence>
<dbReference type="Gene3D" id="3.65.10.10">
    <property type="entry name" value="Enolpyruvate transferase domain"/>
    <property type="match status" value="2"/>
</dbReference>
<reference evidence="18" key="2">
    <citation type="journal article" date="2009" name="Microbiology">
        <title>polR, a pathway-specific transcriptional regulatory gene, positively controls polyoxin biosynthesis in Streptomyces cacaoi subsp. asoensis.</title>
        <authorList>
            <person name="Li R."/>
            <person name="Xie Z."/>
            <person name="Tian Y."/>
            <person name="Yang H."/>
            <person name="Chen W."/>
            <person name="You D."/>
            <person name="Liu G."/>
            <person name="Deng Z."/>
            <person name="Tan H."/>
        </authorList>
    </citation>
    <scope>NUCLEOTIDE SEQUENCE</scope>
</reference>
<sequence length="445" mass="46591">MLEVNGGKRIAGSVRTSGFKHSLVTSAAAAVAADADVVLDNCPDIVETDVLSRVFTTLGGRARYAEGTLTLNGSGIEHNVLPADLVSSIHGSLYLVPGLVARLGSVHLPASGGCRIGEGPKGRPVRHVLDVMERFGATGGTTAEGGLKVRAARLTGCEIDLLDYTRNRALMSGPLYGGATKTALLTAAAAEGVTTLHHLYPKPDVVALIDVLRELGTDMTWTGPETLVIRGSGIGALRRDVRYTLPPDLIEVVTWICAAVTVGDGPVHITGPGMDRAVAALAPEFDVLRRMGVVTDHEADSVTAHPAERPLAPVEVLAASRGVFSDSQPFFALMAGWAEGATLISEAVWEHRYGYVPGLTALGMDAVQDDYALRVDGVRTPHRTGQDLTATDLRAAAVLLLAALAVPGRTVLRNTHHLDRGYRDIVGDLRSLGADVTPAADPAAG</sequence>
<dbReference type="GO" id="GO:0051301">
    <property type="term" value="P:cell division"/>
    <property type="evidence" value="ECO:0007669"/>
    <property type="project" value="UniProtKB-KW"/>
</dbReference>
<keyword evidence="4" id="KW-0132">Cell division</keyword>
<evidence type="ECO:0000256" key="7">
    <source>
        <dbReference type="ARBA" id="ARBA00022984"/>
    </source>
</evidence>
<accession>C1IC20</accession>
<keyword evidence="3" id="KW-0963">Cytoplasm</keyword>
<dbReference type="Pfam" id="PF00275">
    <property type="entry name" value="EPSP_synthase"/>
    <property type="match status" value="1"/>
</dbReference>
<keyword evidence="20" id="KW-1185">Reference proteome</keyword>
<evidence type="ECO:0000256" key="8">
    <source>
        <dbReference type="ARBA" id="ARBA00023306"/>
    </source>
</evidence>
<keyword evidence="9" id="KW-0961">Cell wall biogenesis/degradation</keyword>
<keyword evidence="6" id="KW-0133">Cell shape</keyword>
<reference evidence="19" key="3">
    <citation type="submission" date="2020-09" db="EMBL/GenBank/DDBJ databases">
        <title>Whole genome shotgun sequence of Streptomyces cacaoi subsp. asoensis NBRC 13813.</title>
        <authorList>
            <person name="Komaki H."/>
            <person name="Tamura T."/>
        </authorList>
    </citation>
    <scope>NUCLEOTIDE SEQUENCE</scope>
    <source>
        <strain evidence="19">NBRC 13813</strain>
    </source>
</reference>
<feature type="domain" description="Enolpyruvate transferase" evidence="17">
    <location>
        <begin position="4"/>
        <end position="428"/>
    </location>
</feature>
<dbReference type="AlphaFoldDB" id="C1IC20"/>
<dbReference type="PANTHER" id="PTHR43783">
    <property type="entry name" value="UDP-N-ACETYLGLUCOSAMINE 1-CARBOXYVINYLTRANSFERASE"/>
    <property type="match status" value="1"/>
</dbReference>
<evidence type="ECO:0000256" key="14">
    <source>
        <dbReference type="ARBA" id="ARBA00042443"/>
    </source>
</evidence>
<evidence type="ECO:0000256" key="9">
    <source>
        <dbReference type="ARBA" id="ARBA00023316"/>
    </source>
</evidence>
<name>C1IC20_9ACTN</name>
<dbReference type="GO" id="GO:0071555">
    <property type="term" value="P:cell wall organization"/>
    <property type="evidence" value="ECO:0007669"/>
    <property type="project" value="UniProtKB-KW"/>
</dbReference>
<dbReference type="InterPro" id="IPR036968">
    <property type="entry name" value="Enolpyruvate_Tfrase_sf"/>
</dbReference>
<comment type="subcellular location">
    <subcellularLocation>
        <location evidence="1">Cytoplasm</location>
    </subcellularLocation>
</comment>
<keyword evidence="5 18" id="KW-0808">Transferase</keyword>
<evidence type="ECO:0000259" key="17">
    <source>
        <dbReference type="Pfam" id="PF00275"/>
    </source>
</evidence>
<dbReference type="SUPFAM" id="SSF55205">
    <property type="entry name" value="EPT/RTPC-like"/>
    <property type="match status" value="1"/>
</dbReference>
<dbReference type="EC" id="2.5.1.7" evidence="12"/>
<keyword evidence="8" id="KW-0131">Cell cycle</keyword>
<evidence type="ECO:0000256" key="2">
    <source>
        <dbReference type="ARBA" id="ARBA00004752"/>
    </source>
</evidence>
<evidence type="ECO:0000256" key="12">
    <source>
        <dbReference type="ARBA" id="ARBA00039108"/>
    </source>
</evidence>
<organism evidence="18">
    <name type="scientific">Streptomyces asoensis</name>
    <dbReference type="NCBI Taxonomy" id="249586"/>
    <lineage>
        <taxon>Bacteria</taxon>
        <taxon>Bacillati</taxon>
        <taxon>Actinomycetota</taxon>
        <taxon>Actinomycetes</taxon>
        <taxon>Kitasatosporales</taxon>
        <taxon>Streptomycetaceae</taxon>
        <taxon>Streptomyces</taxon>
    </lineage>
</organism>
<dbReference type="InterPro" id="IPR001986">
    <property type="entry name" value="Enolpyruvate_Tfrase_dom"/>
</dbReference>
<proteinExistence type="inferred from homology"/>
<dbReference type="RefSeq" id="WP_189919224.1">
    <property type="nucleotide sequence ID" value="NZ_BMSI01000002.1"/>
</dbReference>
<evidence type="ECO:0000256" key="4">
    <source>
        <dbReference type="ARBA" id="ARBA00022618"/>
    </source>
</evidence>
<comment type="catalytic activity">
    <reaction evidence="16">
        <text>phosphoenolpyruvate + UDP-N-acetyl-alpha-D-glucosamine = UDP-N-acetyl-3-O-(1-carboxyvinyl)-alpha-D-glucosamine + phosphate</text>
        <dbReference type="Rhea" id="RHEA:18681"/>
        <dbReference type="ChEBI" id="CHEBI:43474"/>
        <dbReference type="ChEBI" id="CHEBI:57705"/>
        <dbReference type="ChEBI" id="CHEBI:58702"/>
        <dbReference type="ChEBI" id="CHEBI:68483"/>
        <dbReference type="EC" id="2.5.1.7"/>
    </reaction>
</comment>
<evidence type="ECO:0000256" key="13">
    <source>
        <dbReference type="ARBA" id="ARBA00039754"/>
    </source>
</evidence>
<evidence type="ECO:0000313" key="19">
    <source>
        <dbReference type="EMBL" id="GHI60754.1"/>
    </source>
</evidence>
<dbReference type="GO" id="GO:0009252">
    <property type="term" value="P:peptidoglycan biosynthetic process"/>
    <property type="evidence" value="ECO:0007669"/>
    <property type="project" value="UniProtKB-KW"/>
</dbReference>
<evidence type="ECO:0000313" key="20">
    <source>
        <dbReference type="Proteomes" id="UP000649259"/>
    </source>
</evidence>
<gene>
    <name evidence="18" type="primary">polA</name>
    <name evidence="19" type="synonym">murA_1</name>
    <name evidence="19" type="ORF">Saso_24040</name>
</gene>
<evidence type="ECO:0000256" key="6">
    <source>
        <dbReference type="ARBA" id="ARBA00022960"/>
    </source>
</evidence>
<dbReference type="InterPro" id="IPR013792">
    <property type="entry name" value="RNA3'P_cycl/enolpyr_Trfase_a/b"/>
</dbReference>
<evidence type="ECO:0000256" key="3">
    <source>
        <dbReference type="ARBA" id="ARBA00022490"/>
    </source>
</evidence>
<dbReference type="EMBL" id="EU158805">
    <property type="protein sequence ID" value="ABX24485.1"/>
    <property type="molecule type" value="Genomic_DNA"/>
</dbReference>
<evidence type="ECO:0000256" key="5">
    <source>
        <dbReference type="ARBA" id="ARBA00022679"/>
    </source>
</evidence>
<comment type="similarity">
    <text evidence="11">Belongs to the EPSP synthase family. MurA subfamily.</text>
</comment>
<evidence type="ECO:0000256" key="10">
    <source>
        <dbReference type="ARBA" id="ARBA00037534"/>
    </source>
</evidence>
<evidence type="ECO:0000256" key="15">
    <source>
        <dbReference type="ARBA" id="ARBA00042842"/>
    </source>
</evidence>
<comment type="pathway">
    <text evidence="2">Cell wall biogenesis; peptidoglycan biosynthesis.</text>
</comment>
<keyword evidence="7" id="KW-0573">Peptidoglycan synthesis</keyword>
<dbReference type="GeneID" id="91470300"/>
<reference evidence="20" key="4">
    <citation type="submission" date="2023-07" db="EMBL/GenBank/DDBJ databases">
        <title>Whole genome shotgun sequence of Streptomyces cacaoi subsp. asoensis NBRC 13813.</title>
        <authorList>
            <person name="Komaki H."/>
            <person name="Tamura T."/>
        </authorList>
    </citation>
    <scope>NUCLEOTIDE SEQUENCE [LARGE SCALE GENOMIC DNA]</scope>
    <source>
        <strain evidence="20">NBRC 13813</strain>
    </source>
</reference>
<protein>
    <recommendedName>
        <fullName evidence="13">UDP-N-acetylglucosamine 1-carboxyvinyltransferase</fullName>
        <ecNumber evidence="12">2.5.1.7</ecNumber>
    </recommendedName>
    <alternativeName>
        <fullName evidence="14">Enoylpyruvate transferase</fullName>
    </alternativeName>
    <alternativeName>
        <fullName evidence="15">UDP-N-acetylglucosamine enolpyruvyl transferase</fullName>
    </alternativeName>
</protein>
<reference evidence="18" key="1">
    <citation type="journal article" date="2009" name="J. Biol. Chem.">
        <title>Characterization of the polyoxin biosynthetic gene cluster from Streptomyces cacaoi and engineered production of polyoxin H.</title>
        <authorList>
            <person name="Chen W."/>
            <person name="Huang T."/>
            <person name="He X."/>
            <person name="Meng Q."/>
            <person name="You D."/>
            <person name="Bai L."/>
            <person name="Li J."/>
            <person name="Wu M."/>
            <person name="Li R."/>
            <person name="Xie Z."/>
            <person name="Zhou H."/>
            <person name="Zhou X."/>
            <person name="Tan H."/>
            <person name="Deng Z."/>
        </authorList>
    </citation>
    <scope>NUCLEOTIDE SEQUENCE</scope>
</reference>
<dbReference type="EMBL" id="BNEB01000002">
    <property type="protein sequence ID" value="GHI60754.1"/>
    <property type="molecule type" value="Genomic_DNA"/>
</dbReference>
<dbReference type="GO" id="GO:0008360">
    <property type="term" value="P:regulation of cell shape"/>
    <property type="evidence" value="ECO:0007669"/>
    <property type="project" value="UniProtKB-KW"/>
</dbReference>
<dbReference type="PANTHER" id="PTHR43783:SF1">
    <property type="entry name" value="UDP-N-ACETYLGLUCOSAMINE 1-CARBOXYVINYLTRANSFERASE"/>
    <property type="match status" value="1"/>
</dbReference>
<comment type="function">
    <text evidence="10">Cell wall formation. Adds enolpyruvyl to UDP-N-acetylglucosamine.</text>
</comment>